<feature type="signal peptide" evidence="1">
    <location>
        <begin position="1"/>
        <end position="18"/>
    </location>
</feature>
<accession>A0A210PTL7</accession>
<evidence type="ECO:0000313" key="2">
    <source>
        <dbReference type="EMBL" id="OWF39857.1"/>
    </source>
</evidence>
<organism evidence="2 3">
    <name type="scientific">Mizuhopecten yessoensis</name>
    <name type="common">Japanese scallop</name>
    <name type="synonym">Patinopecten yessoensis</name>
    <dbReference type="NCBI Taxonomy" id="6573"/>
    <lineage>
        <taxon>Eukaryota</taxon>
        <taxon>Metazoa</taxon>
        <taxon>Spiralia</taxon>
        <taxon>Lophotrochozoa</taxon>
        <taxon>Mollusca</taxon>
        <taxon>Bivalvia</taxon>
        <taxon>Autobranchia</taxon>
        <taxon>Pteriomorphia</taxon>
        <taxon>Pectinida</taxon>
        <taxon>Pectinoidea</taxon>
        <taxon>Pectinidae</taxon>
        <taxon>Mizuhopecten</taxon>
    </lineage>
</organism>
<dbReference type="AlphaFoldDB" id="A0A210PTL7"/>
<evidence type="ECO:0000256" key="1">
    <source>
        <dbReference type="SAM" id="SignalP"/>
    </source>
</evidence>
<proteinExistence type="predicted"/>
<feature type="chain" id="PRO_5011990186" evidence="1">
    <location>
        <begin position="19"/>
        <end position="61"/>
    </location>
</feature>
<dbReference type="Proteomes" id="UP000242188">
    <property type="component" value="Unassembled WGS sequence"/>
</dbReference>
<comment type="caution">
    <text evidence="2">The sequence shown here is derived from an EMBL/GenBank/DDBJ whole genome shotgun (WGS) entry which is preliminary data.</text>
</comment>
<gene>
    <name evidence="2" type="ORF">KP79_PYT21780</name>
</gene>
<reference evidence="2 3" key="1">
    <citation type="journal article" date="2017" name="Nat. Ecol. Evol.">
        <title>Scallop genome provides insights into evolution of bilaterian karyotype and development.</title>
        <authorList>
            <person name="Wang S."/>
            <person name="Zhang J."/>
            <person name="Jiao W."/>
            <person name="Li J."/>
            <person name="Xun X."/>
            <person name="Sun Y."/>
            <person name="Guo X."/>
            <person name="Huan P."/>
            <person name="Dong B."/>
            <person name="Zhang L."/>
            <person name="Hu X."/>
            <person name="Sun X."/>
            <person name="Wang J."/>
            <person name="Zhao C."/>
            <person name="Wang Y."/>
            <person name="Wang D."/>
            <person name="Huang X."/>
            <person name="Wang R."/>
            <person name="Lv J."/>
            <person name="Li Y."/>
            <person name="Zhang Z."/>
            <person name="Liu B."/>
            <person name="Lu W."/>
            <person name="Hui Y."/>
            <person name="Liang J."/>
            <person name="Zhou Z."/>
            <person name="Hou R."/>
            <person name="Li X."/>
            <person name="Liu Y."/>
            <person name="Li H."/>
            <person name="Ning X."/>
            <person name="Lin Y."/>
            <person name="Zhao L."/>
            <person name="Xing Q."/>
            <person name="Dou J."/>
            <person name="Li Y."/>
            <person name="Mao J."/>
            <person name="Guo H."/>
            <person name="Dou H."/>
            <person name="Li T."/>
            <person name="Mu C."/>
            <person name="Jiang W."/>
            <person name="Fu Q."/>
            <person name="Fu X."/>
            <person name="Miao Y."/>
            <person name="Liu J."/>
            <person name="Yu Q."/>
            <person name="Li R."/>
            <person name="Liao H."/>
            <person name="Li X."/>
            <person name="Kong Y."/>
            <person name="Jiang Z."/>
            <person name="Chourrout D."/>
            <person name="Li R."/>
            <person name="Bao Z."/>
        </authorList>
    </citation>
    <scope>NUCLEOTIDE SEQUENCE [LARGE SCALE GENOMIC DNA]</scope>
    <source>
        <strain evidence="2 3">PY_sf001</strain>
    </source>
</reference>
<protein>
    <submittedName>
        <fullName evidence="2">Uncharacterized protein</fullName>
    </submittedName>
</protein>
<dbReference type="EMBL" id="NEDP02005506">
    <property type="protein sequence ID" value="OWF39857.1"/>
    <property type="molecule type" value="Genomic_DNA"/>
</dbReference>
<keyword evidence="3" id="KW-1185">Reference proteome</keyword>
<sequence length="61" mass="7119">MYYRCWLALWLLTAMVDGQDDDPCLVHNHELLDDPWRSTAISAGTVYENDLLISEGWYRSV</sequence>
<name>A0A210PTL7_MIZYE</name>
<evidence type="ECO:0000313" key="3">
    <source>
        <dbReference type="Proteomes" id="UP000242188"/>
    </source>
</evidence>
<dbReference type="OrthoDB" id="10001041at2759"/>
<keyword evidence="1" id="KW-0732">Signal</keyword>